<evidence type="ECO:0000313" key="3">
    <source>
        <dbReference type="Proteomes" id="UP001367676"/>
    </source>
</evidence>
<proteinExistence type="predicted"/>
<comment type="caution">
    <text evidence="2">The sequence shown here is derived from an EMBL/GenBank/DDBJ whole genome shotgun (WGS) entry which is preliminary data.</text>
</comment>
<accession>A0AAN9TZ87</accession>
<keyword evidence="3" id="KW-1185">Reference proteome</keyword>
<protein>
    <submittedName>
        <fullName evidence="2">Uncharacterized protein</fullName>
    </submittedName>
</protein>
<organism evidence="2 3">
    <name type="scientific">Parthenolecanium corni</name>
    <dbReference type="NCBI Taxonomy" id="536013"/>
    <lineage>
        <taxon>Eukaryota</taxon>
        <taxon>Metazoa</taxon>
        <taxon>Ecdysozoa</taxon>
        <taxon>Arthropoda</taxon>
        <taxon>Hexapoda</taxon>
        <taxon>Insecta</taxon>
        <taxon>Pterygota</taxon>
        <taxon>Neoptera</taxon>
        <taxon>Paraneoptera</taxon>
        <taxon>Hemiptera</taxon>
        <taxon>Sternorrhyncha</taxon>
        <taxon>Coccoidea</taxon>
        <taxon>Coccidae</taxon>
        <taxon>Parthenolecanium</taxon>
    </lineage>
</organism>
<dbReference type="EMBL" id="JBBCAQ010000014">
    <property type="protein sequence ID" value="KAK7598059.1"/>
    <property type="molecule type" value="Genomic_DNA"/>
</dbReference>
<reference evidence="2 3" key="1">
    <citation type="submission" date="2024-03" db="EMBL/GenBank/DDBJ databases">
        <title>Adaptation during the transition from Ophiocordyceps entomopathogen to insect associate is accompanied by gene loss and intensified selection.</title>
        <authorList>
            <person name="Ward C.M."/>
            <person name="Onetto C.A."/>
            <person name="Borneman A.R."/>
        </authorList>
    </citation>
    <scope>NUCLEOTIDE SEQUENCE [LARGE SCALE GENOMIC DNA]</scope>
    <source>
        <strain evidence="2">AWRI1</strain>
        <tissue evidence="2">Single Adult Female</tissue>
    </source>
</reference>
<keyword evidence="1" id="KW-1133">Transmembrane helix</keyword>
<evidence type="ECO:0000256" key="1">
    <source>
        <dbReference type="SAM" id="Phobius"/>
    </source>
</evidence>
<gene>
    <name evidence="2" type="ORF">V9T40_006294</name>
</gene>
<dbReference type="AlphaFoldDB" id="A0AAN9TZ87"/>
<name>A0AAN9TZ87_9HEMI</name>
<dbReference type="Proteomes" id="UP001367676">
    <property type="component" value="Unassembled WGS sequence"/>
</dbReference>
<sequence>MPFDNFVNSNQIIPSSWCDNITMPFCPVDCGDIFQLIRTSWYHRQMSTLIAMFILIASFVHFILCFPPLILKCLLKSTNDSSNFKSECPSVRLSAEILQQNASTPLSDNLSFSKREFKSNSPKKSEEKSRLLSNELENKALQISAAADALSKATCLTYINSTCVLDTPSKKFEHFFQNSKSSLGSESIRMTTRLALEKHCTRLKLWHERKNVEFMKWLIPSFGMKMKTLSANSAAKIAAFVPQTNVSLFRLSIIAVVTRIWSCGSLNEALQSILDAKRSLSEDCFFLTQKAENLVKRLGLPTSILNEVLMITEWISHDLILYLNGLVKNEFFSYTGAVGDIIKNIKWDVHGTINEVVTFKNMSYVNSHYNYILSTIFCLEDDVPRLWNQCVCGPDMLSTLQSGDFSYAKYVILYWTCKVTKTDLALQMQHFDDPQHILTRVENGSLDLKMLVISIHIFNAHSYKYFWHRLELEERRVAFSILCTRYSVEDIFEPEEDYLLRHSVSIILFTLRQLDEQQRLIFVQKCYFQLILQFWQYWPIHDAILPLFKAVISAMDEAIYKKLFVSLLKSIGPYTPKNRLLFQMWLSSPSHLQNQITESEREEMLRDYDDRRFDQKLLQILS</sequence>
<keyword evidence="1" id="KW-0472">Membrane</keyword>
<evidence type="ECO:0000313" key="2">
    <source>
        <dbReference type="EMBL" id="KAK7598059.1"/>
    </source>
</evidence>
<feature type="transmembrane region" description="Helical" evidence="1">
    <location>
        <begin position="48"/>
        <end position="71"/>
    </location>
</feature>
<keyword evidence="1" id="KW-0812">Transmembrane</keyword>